<dbReference type="RefSeq" id="WP_181012032.1">
    <property type="nucleotide sequence ID" value="NZ_PQFZ01000023.1"/>
</dbReference>
<feature type="domain" description="Transketolase N-terminal" evidence="4">
    <location>
        <begin position="28"/>
        <end position="283"/>
    </location>
</feature>
<evidence type="ECO:0000256" key="2">
    <source>
        <dbReference type="ARBA" id="ARBA00007131"/>
    </source>
</evidence>
<reference evidence="5 6" key="1">
    <citation type="submission" date="2018-01" db="EMBL/GenBank/DDBJ databases">
        <title>Genomic Encyclopedia of Type Strains, Phase III (KMG-III): the genomes of soil and plant-associated and newly described type strains.</title>
        <authorList>
            <person name="Whitman W."/>
        </authorList>
    </citation>
    <scope>NUCLEOTIDE SEQUENCE [LARGE SCALE GENOMIC DNA]</scope>
    <source>
        <strain evidence="5 6">1131</strain>
    </source>
</reference>
<dbReference type="InterPro" id="IPR029061">
    <property type="entry name" value="THDP-binding"/>
</dbReference>
<keyword evidence="6" id="KW-1185">Reference proteome</keyword>
<evidence type="ECO:0000256" key="3">
    <source>
        <dbReference type="ARBA" id="ARBA00023052"/>
    </source>
</evidence>
<dbReference type="InterPro" id="IPR005474">
    <property type="entry name" value="Transketolase_N"/>
</dbReference>
<evidence type="ECO:0000259" key="4">
    <source>
        <dbReference type="Pfam" id="PF00456"/>
    </source>
</evidence>
<dbReference type="Proteomes" id="UP000236919">
    <property type="component" value="Unassembled WGS sequence"/>
</dbReference>
<comment type="cofactor">
    <cofactor evidence="1">
        <name>thiamine diphosphate</name>
        <dbReference type="ChEBI" id="CHEBI:58937"/>
    </cofactor>
</comment>
<dbReference type="CDD" id="cd02012">
    <property type="entry name" value="TPP_TK"/>
    <property type="match status" value="1"/>
</dbReference>
<dbReference type="SUPFAM" id="SSF52518">
    <property type="entry name" value="Thiamin diphosphate-binding fold (THDP-binding)"/>
    <property type="match status" value="1"/>
</dbReference>
<proteinExistence type="inferred from homology"/>
<dbReference type="EMBL" id="PQFZ01000023">
    <property type="protein sequence ID" value="POR46620.1"/>
    <property type="molecule type" value="Genomic_DNA"/>
</dbReference>
<evidence type="ECO:0000256" key="1">
    <source>
        <dbReference type="ARBA" id="ARBA00001964"/>
    </source>
</evidence>
<name>A0A2S4LW07_9HYPH</name>
<comment type="caution">
    <text evidence="5">The sequence shown here is derived from an EMBL/GenBank/DDBJ whole genome shotgun (WGS) entry which is preliminary data.</text>
</comment>
<evidence type="ECO:0000313" key="5">
    <source>
        <dbReference type="EMBL" id="POR46620.1"/>
    </source>
</evidence>
<dbReference type="AlphaFoldDB" id="A0A2S4LW07"/>
<dbReference type="Gene3D" id="3.40.50.970">
    <property type="match status" value="1"/>
</dbReference>
<keyword evidence="3" id="KW-0786">Thiamine pyrophosphate</keyword>
<sequence length="288" mass="30725">MPRNGEADRQPARRVRDPAELAEVALRLRRKVIELVAPTGQGYVQQGLGAADLFAVLYFAELRLDPADPDWISRDRLLLSTAHNTAIFYATLAERGLVPADAIAGYCKDGSPFEVNASERVGTVIEATCGSLGQGLSVGIGMALAARRRGDSARIYVVLGDGELQEGQVWEAALLAGSLGLDNLCLLIDDNRMQVEGHVDTVVKLEPIAGKFASFGWAQDNVDGHDISALIGALDRARTTTGRPSCLVVRTLPGKGVPALEGILAHNLKLPEEVAAMAREALATENRP</sequence>
<evidence type="ECO:0000313" key="6">
    <source>
        <dbReference type="Proteomes" id="UP000236919"/>
    </source>
</evidence>
<protein>
    <submittedName>
        <fullName evidence="5">Transketolase subunit A</fullName>
    </submittedName>
</protein>
<dbReference type="Pfam" id="PF00456">
    <property type="entry name" value="Transketolase_N"/>
    <property type="match status" value="1"/>
</dbReference>
<organism evidence="5 6">
    <name type="scientific">Bosea psychrotolerans</name>
    <dbReference type="NCBI Taxonomy" id="1871628"/>
    <lineage>
        <taxon>Bacteria</taxon>
        <taxon>Pseudomonadati</taxon>
        <taxon>Pseudomonadota</taxon>
        <taxon>Alphaproteobacteria</taxon>
        <taxon>Hyphomicrobiales</taxon>
        <taxon>Boseaceae</taxon>
        <taxon>Bosea</taxon>
    </lineage>
</organism>
<dbReference type="PANTHER" id="PTHR47514:SF1">
    <property type="entry name" value="TRANSKETOLASE N-TERMINAL SECTION-RELATED"/>
    <property type="match status" value="1"/>
</dbReference>
<accession>A0A2S4LW07</accession>
<gene>
    <name evidence="5" type="ORF">CYD53_12316</name>
</gene>
<comment type="similarity">
    <text evidence="2">Belongs to the transketolase family.</text>
</comment>
<dbReference type="PANTHER" id="PTHR47514">
    <property type="entry name" value="TRANSKETOLASE N-TERMINAL SECTION-RELATED"/>
    <property type="match status" value="1"/>
</dbReference>